<dbReference type="EMBL" id="KN819444">
    <property type="protein sequence ID" value="KIJ09652.1"/>
    <property type="molecule type" value="Genomic_DNA"/>
</dbReference>
<evidence type="ECO:0000313" key="2">
    <source>
        <dbReference type="EMBL" id="KIJ09652.1"/>
    </source>
</evidence>
<gene>
    <name evidence="2" type="ORF">PAXINDRAFT_17255</name>
</gene>
<keyword evidence="3" id="KW-1185">Reference proteome</keyword>
<protein>
    <submittedName>
        <fullName evidence="2">Unplaced genomic scaffold PAXINscaffold_122, whole genome shotgun sequence</fullName>
    </submittedName>
</protein>
<evidence type="ECO:0000256" key="1">
    <source>
        <dbReference type="SAM" id="MobiDB-lite"/>
    </source>
</evidence>
<reference evidence="2 3" key="1">
    <citation type="submission" date="2014-06" db="EMBL/GenBank/DDBJ databases">
        <authorList>
            <consortium name="DOE Joint Genome Institute"/>
            <person name="Kuo A."/>
            <person name="Kohler A."/>
            <person name="Nagy L.G."/>
            <person name="Floudas D."/>
            <person name="Copeland A."/>
            <person name="Barry K.W."/>
            <person name="Cichocki N."/>
            <person name="Veneault-Fourrey C."/>
            <person name="LaButti K."/>
            <person name="Lindquist E.A."/>
            <person name="Lipzen A."/>
            <person name="Lundell T."/>
            <person name="Morin E."/>
            <person name="Murat C."/>
            <person name="Sun H."/>
            <person name="Tunlid A."/>
            <person name="Henrissat B."/>
            <person name="Grigoriev I.V."/>
            <person name="Hibbett D.S."/>
            <person name="Martin F."/>
            <person name="Nordberg H.P."/>
            <person name="Cantor M.N."/>
            <person name="Hua S.X."/>
        </authorList>
    </citation>
    <scope>NUCLEOTIDE SEQUENCE [LARGE SCALE GENOMIC DNA]</scope>
    <source>
        <strain evidence="2 3">ATCC 200175</strain>
    </source>
</reference>
<evidence type="ECO:0000313" key="3">
    <source>
        <dbReference type="Proteomes" id="UP000053647"/>
    </source>
</evidence>
<organism evidence="2 3">
    <name type="scientific">Paxillus involutus ATCC 200175</name>
    <dbReference type="NCBI Taxonomy" id="664439"/>
    <lineage>
        <taxon>Eukaryota</taxon>
        <taxon>Fungi</taxon>
        <taxon>Dikarya</taxon>
        <taxon>Basidiomycota</taxon>
        <taxon>Agaricomycotina</taxon>
        <taxon>Agaricomycetes</taxon>
        <taxon>Agaricomycetidae</taxon>
        <taxon>Boletales</taxon>
        <taxon>Paxilineae</taxon>
        <taxon>Paxillaceae</taxon>
        <taxon>Paxillus</taxon>
    </lineage>
</organism>
<dbReference type="HOGENOM" id="CLU_2400314_0_0_1"/>
<reference evidence="3" key="2">
    <citation type="submission" date="2015-01" db="EMBL/GenBank/DDBJ databases">
        <title>Evolutionary Origins and Diversification of the Mycorrhizal Mutualists.</title>
        <authorList>
            <consortium name="DOE Joint Genome Institute"/>
            <consortium name="Mycorrhizal Genomics Consortium"/>
            <person name="Kohler A."/>
            <person name="Kuo A."/>
            <person name="Nagy L.G."/>
            <person name="Floudas D."/>
            <person name="Copeland A."/>
            <person name="Barry K.W."/>
            <person name="Cichocki N."/>
            <person name="Veneault-Fourrey C."/>
            <person name="LaButti K."/>
            <person name="Lindquist E.A."/>
            <person name="Lipzen A."/>
            <person name="Lundell T."/>
            <person name="Morin E."/>
            <person name="Murat C."/>
            <person name="Riley R."/>
            <person name="Ohm R."/>
            <person name="Sun H."/>
            <person name="Tunlid A."/>
            <person name="Henrissat B."/>
            <person name="Grigoriev I.V."/>
            <person name="Hibbett D.S."/>
            <person name="Martin F."/>
        </authorList>
    </citation>
    <scope>NUCLEOTIDE SEQUENCE [LARGE SCALE GENOMIC DNA]</scope>
    <source>
        <strain evidence="3">ATCC 200175</strain>
    </source>
</reference>
<sequence length="93" mass="10296">MGHEVGKRNRTAVATKTGSPITHGCDANRPHRVTLILHLKWFLYDVTAGSAGKVSKQVLFTPKLEIGSDVMVLGKKNHSTRHKLFGRTYLRSA</sequence>
<proteinExistence type="predicted"/>
<dbReference type="OrthoDB" id="429671at2759"/>
<dbReference type="Proteomes" id="UP000053647">
    <property type="component" value="Unassembled WGS sequence"/>
</dbReference>
<name>A0A0C9TPG7_PAXIN</name>
<feature type="region of interest" description="Disordered" evidence="1">
    <location>
        <begin position="1"/>
        <end position="25"/>
    </location>
</feature>
<accession>A0A0C9TPG7</accession>
<dbReference type="AlphaFoldDB" id="A0A0C9TPG7"/>